<dbReference type="Gene3D" id="3.10.180.10">
    <property type="entry name" value="2,3-Dihydroxybiphenyl 1,2-Dioxygenase, domain 1"/>
    <property type="match status" value="1"/>
</dbReference>
<gene>
    <name evidence="1" type="ORF">NVV43_28215</name>
</gene>
<protein>
    <recommendedName>
        <fullName evidence="3">VOC family protein</fullName>
    </recommendedName>
</protein>
<dbReference type="InterPro" id="IPR029068">
    <property type="entry name" value="Glyas_Bleomycin-R_OHBP_Dase"/>
</dbReference>
<organism evidence="1 2">
    <name type="scientific">Escherichia marmotae</name>
    <dbReference type="NCBI Taxonomy" id="1499973"/>
    <lineage>
        <taxon>Bacteria</taxon>
        <taxon>Pseudomonadati</taxon>
        <taxon>Pseudomonadota</taxon>
        <taxon>Gammaproteobacteria</taxon>
        <taxon>Enterobacterales</taxon>
        <taxon>Enterobacteriaceae</taxon>
        <taxon>Escherichia</taxon>
    </lineage>
</organism>
<comment type="caution">
    <text evidence="1">The sequence shown here is derived from an EMBL/GenBank/DDBJ whole genome shotgun (WGS) entry which is preliminary data.</text>
</comment>
<dbReference type="Proteomes" id="UP001206878">
    <property type="component" value="Unassembled WGS sequence"/>
</dbReference>
<reference evidence="1" key="1">
    <citation type="submission" date="2022-07" db="EMBL/GenBank/DDBJ databases">
        <title>Diversity of ethanolamine utilization by human commensal Escherichia coli.</title>
        <authorList>
            <person name="Jubelin G."/>
        </authorList>
    </citation>
    <scope>NUCLEOTIDE SEQUENCE</scope>
    <source>
        <strain evidence="1">S1</strain>
    </source>
</reference>
<accession>A0AAW5N1S6</accession>
<evidence type="ECO:0000313" key="1">
    <source>
        <dbReference type="EMBL" id="MCR6679348.1"/>
    </source>
</evidence>
<dbReference type="AlphaFoldDB" id="A0AAW5N1S6"/>
<dbReference type="SUPFAM" id="SSF54593">
    <property type="entry name" value="Glyoxalase/Bleomycin resistance protein/Dihydroxybiphenyl dioxygenase"/>
    <property type="match status" value="1"/>
</dbReference>
<dbReference type="EMBL" id="JANPXH010001146">
    <property type="protein sequence ID" value="MCR6679348.1"/>
    <property type="molecule type" value="Genomic_DNA"/>
</dbReference>
<evidence type="ECO:0008006" key="3">
    <source>
        <dbReference type="Google" id="ProtNLM"/>
    </source>
</evidence>
<evidence type="ECO:0000313" key="2">
    <source>
        <dbReference type="Proteomes" id="UP001206878"/>
    </source>
</evidence>
<name>A0AAW5N1S6_9ESCH</name>
<feature type="non-terminal residue" evidence="1">
    <location>
        <position position="76"/>
    </location>
</feature>
<sequence>MSAFYRQFGWLEAPTSVSEHVVFQCSHGVVLGLFSESRLEPQFGPVAEGFRGFTLTIHCEDEEAVTRAHEQLCEFD</sequence>
<proteinExistence type="predicted"/>